<accession>A0ABV4AVB7</accession>
<dbReference type="Proteomes" id="UP001562159">
    <property type="component" value="Unassembled WGS sequence"/>
</dbReference>
<protein>
    <submittedName>
        <fullName evidence="1">Uncharacterized protein</fullName>
    </submittedName>
</protein>
<sequence length="103" mass="11480">MTPSPDDRFGMPDSAFAAARESHGRDNPVLRMGMYVPTRGEVASLPAAELYSIMVDWMWESPSELIPNNTQIAELRAILLARPDADDLEVQRLIAECDGYLKD</sequence>
<comment type="caution">
    <text evidence="1">The sequence shown here is derived from an EMBL/GenBank/DDBJ whole genome shotgun (WGS) entry which is preliminary data.</text>
</comment>
<reference evidence="1 2" key="1">
    <citation type="submission" date="2024-07" db="EMBL/GenBank/DDBJ databases">
        <title>Molecular mechanisms and environmental adaptations of flagellar loss and biofilm growth of Rhodanobacter under environmental stress.</title>
        <authorList>
            <person name="Chen M."/>
        </authorList>
    </citation>
    <scope>NUCLEOTIDE SEQUENCE [LARGE SCALE GENOMIC DNA]</scope>
    <source>
        <strain evidence="1 2">RS22</strain>
    </source>
</reference>
<name>A0ABV4AVB7_9GAMM</name>
<organism evidence="1 2">
    <name type="scientific">Rhodanobacter humi</name>
    <dbReference type="NCBI Taxonomy" id="1888173"/>
    <lineage>
        <taxon>Bacteria</taxon>
        <taxon>Pseudomonadati</taxon>
        <taxon>Pseudomonadota</taxon>
        <taxon>Gammaproteobacteria</taxon>
        <taxon>Lysobacterales</taxon>
        <taxon>Rhodanobacteraceae</taxon>
        <taxon>Rhodanobacter</taxon>
    </lineage>
</organism>
<dbReference type="EMBL" id="JBGBPY010000001">
    <property type="protein sequence ID" value="MEY2184334.1"/>
    <property type="molecule type" value="Genomic_DNA"/>
</dbReference>
<proteinExistence type="predicted"/>
<gene>
    <name evidence="1" type="ORF">AB7878_18150</name>
</gene>
<evidence type="ECO:0000313" key="2">
    <source>
        <dbReference type="Proteomes" id="UP001562159"/>
    </source>
</evidence>
<evidence type="ECO:0000313" key="1">
    <source>
        <dbReference type="EMBL" id="MEY2184334.1"/>
    </source>
</evidence>
<keyword evidence="2" id="KW-1185">Reference proteome</keyword>